<dbReference type="AlphaFoldDB" id="A0A183K7H9"/>
<gene>
    <name evidence="2" type="ORF">SCUD_LOCUS10956</name>
</gene>
<keyword evidence="3" id="KW-1185">Reference proteome</keyword>
<dbReference type="Proteomes" id="UP000279833">
    <property type="component" value="Unassembled WGS sequence"/>
</dbReference>
<keyword evidence="1" id="KW-1133">Transmembrane helix</keyword>
<reference evidence="4" key="1">
    <citation type="submission" date="2016-06" db="UniProtKB">
        <authorList>
            <consortium name="WormBaseParasite"/>
        </authorList>
    </citation>
    <scope>IDENTIFICATION</scope>
</reference>
<dbReference type="EMBL" id="UZAK01034094">
    <property type="protein sequence ID" value="VDP42332.1"/>
    <property type="molecule type" value="Genomic_DNA"/>
</dbReference>
<sequence>MLNKEILRFHITVINVSIGSVLHFIVAQFKEFNANKPIWSSMKSNSLQDLNQSIWNIVFIQLDQQITNQSESTLSDYKNKIQFEFRECMNQKQQGTGYEGVFCSCELAKHHRTGGLATLCANDPLWHSSILPSDRPKNTPFLDWQLAYVSLNSSDTEQKDYKLIPYTSFILNREHSICDLKFIKYTNVANSNEPLWKIDGSTLTNKLEWHNIHIPINTNLQSSDFKSLLNHILRMFYPHRACRSQTQDVQALSVCSSDVLWRSNLSKVHISKDKWNQVYVKLDTSPTVNNQISTNLADFKFEHRSCICSVFAVETKRSSLLVEYIDENVFYPTTFQLPDAFSFFVSNLT</sequence>
<evidence type="ECO:0000313" key="3">
    <source>
        <dbReference type="Proteomes" id="UP000279833"/>
    </source>
</evidence>
<organism evidence="4">
    <name type="scientific">Schistosoma curassoni</name>
    <dbReference type="NCBI Taxonomy" id="6186"/>
    <lineage>
        <taxon>Eukaryota</taxon>
        <taxon>Metazoa</taxon>
        <taxon>Spiralia</taxon>
        <taxon>Lophotrochozoa</taxon>
        <taxon>Platyhelminthes</taxon>
        <taxon>Trematoda</taxon>
        <taxon>Digenea</taxon>
        <taxon>Strigeidida</taxon>
        <taxon>Schistosomatoidea</taxon>
        <taxon>Schistosomatidae</taxon>
        <taxon>Schistosoma</taxon>
    </lineage>
</organism>
<keyword evidence="1" id="KW-0812">Transmembrane</keyword>
<proteinExistence type="predicted"/>
<evidence type="ECO:0000313" key="2">
    <source>
        <dbReference type="EMBL" id="VDP42332.1"/>
    </source>
</evidence>
<name>A0A183K7H9_9TREM</name>
<protein>
    <submittedName>
        <fullName evidence="4">Rit1_C domain-containing protein</fullName>
    </submittedName>
</protein>
<keyword evidence="1" id="KW-0472">Membrane</keyword>
<evidence type="ECO:0000313" key="4">
    <source>
        <dbReference type="WBParaSite" id="SCUD_0001095601-mRNA-1"/>
    </source>
</evidence>
<feature type="transmembrane region" description="Helical" evidence="1">
    <location>
        <begin position="6"/>
        <end position="26"/>
    </location>
</feature>
<dbReference type="WBParaSite" id="SCUD_0001095601-mRNA-1">
    <property type="protein sequence ID" value="SCUD_0001095601-mRNA-1"/>
    <property type="gene ID" value="SCUD_0001095601"/>
</dbReference>
<reference evidence="2 3" key="2">
    <citation type="submission" date="2018-11" db="EMBL/GenBank/DDBJ databases">
        <authorList>
            <consortium name="Pathogen Informatics"/>
        </authorList>
    </citation>
    <scope>NUCLEOTIDE SEQUENCE [LARGE SCALE GENOMIC DNA]</scope>
    <source>
        <strain evidence="2">Dakar</strain>
        <strain evidence="3">Dakar, Senegal</strain>
    </source>
</reference>
<accession>A0A183K7H9</accession>
<evidence type="ECO:0000256" key="1">
    <source>
        <dbReference type="SAM" id="Phobius"/>
    </source>
</evidence>